<evidence type="ECO:0000259" key="8">
    <source>
        <dbReference type="Pfam" id="PF02687"/>
    </source>
</evidence>
<keyword evidence="3 7" id="KW-0812">Transmembrane</keyword>
<name>A0ABP9GSI4_9ACTN</name>
<reference evidence="10" key="1">
    <citation type="journal article" date="2019" name="Int. J. Syst. Evol. Microbiol.">
        <title>The Global Catalogue of Microorganisms (GCM) 10K type strain sequencing project: providing services to taxonomists for standard genome sequencing and annotation.</title>
        <authorList>
            <consortium name="The Broad Institute Genomics Platform"/>
            <consortium name="The Broad Institute Genome Sequencing Center for Infectious Disease"/>
            <person name="Wu L."/>
            <person name="Ma J."/>
        </authorList>
    </citation>
    <scope>NUCLEOTIDE SEQUENCE [LARGE SCALE GENOMIC DNA]</scope>
    <source>
        <strain evidence="10">JCM 17986</strain>
    </source>
</reference>
<keyword evidence="2" id="KW-1003">Cell membrane</keyword>
<feature type="domain" description="ABC3 transporter permease C-terminal" evidence="8">
    <location>
        <begin position="281"/>
        <end position="395"/>
    </location>
</feature>
<accession>A0ABP9GSI4</accession>
<evidence type="ECO:0000313" key="10">
    <source>
        <dbReference type="Proteomes" id="UP001500466"/>
    </source>
</evidence>
<dbReference type="RefSeq" id="WP_345674191.1">
    <property type="nucleotide sequence ID" value="NZ_BAABHS010000003.1"/>
</dbReference>
<evidence type="ECO:0000256" key="5">
    <source>
        <dbReference type="ARBA" id="ARBA00023136"/>
    </source>
</evidence>
<keyword evidence="4 7" id="KW-1133">Transmembrane helix</keyword>
<evidence type="ECO:0000256" key="3">
    <source>
        <dbReference type="ARBA" id="ARBA00022692"/>
    </source>
</evidence>
<dbReference type="Pfam" id="PF02687">
    <property type="entry name" value="FtsX"/>
    <property type="match status" value="2"/>
</dbReference>
<sequence>MFALAWSTLRARKGGFIGAFVALFCAAALVTACGALLETGIRGGIPTERYAGTPVVVTADQNLHWTKHKKGKEKDKAKPLTERAWLAADTADRLRGIPGVAAVVPELTFPATVFTAGGAPLDGPDGGPSWGHAWDSAVLTPFTLSAGQAPQATDEVVLDAGLAARAGLGVGARVTVQSTGAPAVYRVSGLATPAGKPELTRQSALFFAAPEAARLAAHPGQVAALGIRLAPGADSAAVAGHIRTTLRGTGAQVRTGDDRGPAEFLDARKARVTLVSLGGAMAGTSLLVAILVVSGTFGLSLQQRRREVALLRAVGATPKQIRRMVGLEALLVGLAASAVGTFAGLGLARWIYARFVAVGAMPRTLDLTLSPFPLLAAVLTTTLAGWAAARISARRPARIRPTEALADAAVETPRLGVVRTLLGVLLAVGYVVLVLVVRVLHTDAAATPVTFLSVVLAAGAIALLGPLLARAATAVLAVPMRLVSPVAGRLAASNNRARAQRTAAVVTPLALAVAMSSTILFAQTTVAHAADEQVAAGSRADYVVASAGPGVPRSAVDAVRAVPGVTAATEVVHTTVRAGADKFPAQGVTAAGIDRVLDLKTTEGRLADLSDTTVAVSKEVQRLKHVHPGDPLVVTLGDGTKVPLTVAAVYERGLGFGDLTMSRDLVAAHVDNPLAAQVLVVADSPRAALDAAVRAVPGVRVLDRAEVDAVRKDQQSTQAQINYVAMGLIIAFTAIAVVNTLVMATAARSREFALMRLVGMTRRQILRMVRWETLMTALVAIALGTAVAWATLSAYATGMTGSGTPSIPLLGYAAIVAAGAALALASTALPARLALRTRPADAIGTKE</sequence>
<keyword evidence="10" id="KW-1185">Reference proteome</keyword>
<feature type="domain" description="ABC3 transporter permease C-terminal" evidence="8">
    <location>
        <begin position="724"/>
        <end position="837"/>
    </location>
</feature>
<evidence type="ECO:0000256" key="7">
    <source>
        <dbReference type="SAM" id="Phobius"/>
    </source>
</evidence>
<feature type="transmembrane region" description="Helical" evidence="7">
    <location>
        <begin position="768"/>
        <end position="789"/>
    </location>
</feature>
<feature type="transmembrane region" description="Helical" evidence="7">
    <location>
        <begin position="274"/>
        <end position="299"/>
    </location>
</feature>
<feature type="transmembrane region" description="Helical" evidence="7">
    <location>
        <begin position="329"/>
        <end position="352"/>
    </location>
</feature>
<comment type="subcellular location">
    <subcellularLocation>
        <location evidence="1">Cell membrane</location>
        <topology evidence="1">Multi-pass membrane protein</topology>
    </subcellularLocation>
</comment>
<feature type="transmembrane region" description="Helical" evidence="7">
    <location>
        <begin position="723"/>
        <end position="747"/>
    </location>
</feature>
<evidence type="ECO:0000256" key="4">
    <source>
        <dbReference type="ARBA" id="ARBA00022989"/>
    </source>
</evidence>
<dbReference type="InterPro" id="IPR050250">
    <property type="entry name" value="Macrolide_Exporter_MacB"/>
</dbReference>
<protein>
    <submittedName>
        <fullName evidence="9">FtsX-like permease family protein</fullName>
    </submittedName>
</protein>
<dbReference type="EMBL" id="BAABHS010000003">
    <property type="protein sequence ID" value="GAA4952262.1"/>
    <property type="molecule type" value="Genomic_DNA"/>
</dbReference>
<evidence type="ECO:0000256" key="1">
    <source>
        <dbReference type="ARBA" id="ARBA00004651"/>
    </source>
</evidence>
<keyword evidence="5 7" id="KW-0472">Membrane</keyword>
<evidence type="ECO:0000256" key="6">
    <source>
        <dbReference type="ARBA" id="ARBA00038076"/>
    </source>
</evidence>
<gene>
    <name evidence="9" type="ORF">GCM10023205_11780</name>
</gene>
<comment type="similarity">
    <text evidence="6">Belongs to the ABC-4 integral membrane protein family.</text>
</comment>
<dbReference type="InterPro" id="IPR003838">
    <property type="entry name" value="ABC3_permease_C"/>
</dbReference>
<dbReference type="PANTHER" id="PTHR30572">
    <property type="entry name" value="MEMBRANE COMPONENT OF TRANSPORTER-RELATED"/>
    <property type="match status" value="1"/>
</dbReference>
<comment type="caution">
    <text evidence="9">The sequence shown here is derived from an EMBL/GenBank/DDBJ whole genome shotgun (WGS) entry which is preliminary data.</text>
</comment>
<proteinExistence type="inferred from homology"/>
<feature type="transmembrane region" description="Helical" evidence="7">
    <location>
        <begin position="809"/>
        <end position="829"/>
    </location>
</feature>
<dbReference type="PANTHER" id="PTHR30572:SF4">
    <property type="entry name" value="ABC TRANSPORTER PERMEASE YTRF"/>
    <property type="match status" value="1"/>
</dbReference>
<evidence type="ECO:0000313" key="9">
    <source>
        <dbReference type="EMBL" id="GAA4952262.1"/>
    </source>
</evidence>
<feature type="transmembrane region" description="Helical" evidence="7">
    <location>
        <begin position="503"/>
        <end position="522"/>
    </location>
</feature>
<feature type="transmembrane region" description="Helical" evidence="7">
    <location>
        <begin position="452"/>
        <end position="482"/>
    </location>
</feature>
<feature type="transmembrane region" description="Helical" evidence="7">
    <location>
        <begin position="372"/>
        <end position="391"/>
    </location>
</feature>
<feature type="transmembrane region" description="Helical" evidence="7">
    <location>
        <begin position="421"/>
        <end position="440"/>
    </location>
</feature>
<dbReference type="Proteomes" id="UP001500466">
    <property type="component" value="Unassembled WGS sequence"/>
</dbReference>
<organism evidence="9 10">
    <name type="scientific">Yinghuangia aomiensis</name>
    <dbReference type="NCBI Taxonomy" id="676205"/>
    <lineage>
        <taxon>Bacteria</taxon>
        <taxon>Bacillati</taxon>
        <taxon>Actinomycetota</taxon>
        <taxon>Actinomycetes</taxon>
        <taxon>Kitasatosporales</taxon>
        <taxon>Streptomycetaceae</taxon>
        <taxon>Yinghuangia</taxon>
    </lineage>
</organism>
<evidence type="ECO:0000256" key="2">
    <source>
        <dbReference type="ARBA" id="ARBA00022475"/>
    </source>
</evidence>